<dbReference type="AlphaFoldDB" id="A0A845DU60"/>
<name>A0A845DU60_9BACI</name>
<organism evidence="2 3">
    <name type="scientific">Halobacillus litoralis</name>
    <dbReference type="NCBI Taxonomy" id="45668"/>
    <lineage>
        <taxon>Bacteria</taxon>
        <taxon>Bacillati</taxon>
        <taxon>Bacillota</taxon>
        <taxon>Bacilli</taxon>
        <taxon>Bacillales</taxon>
        <taxon>Bacillaceae</taxon>
        <taxon>Halobacillus</taxon>
    </lineage>
</organism>
<protein>
    <submittedName>
        <fullName evidence="2">DUF4166 domain-containing protein</fullName>
    </submittedName>
</protein>
<accession>A0A845DU60</accession>
<comment type="caution">
    <text evidence="2">The sequence shown here is derived from an EMBL/GenBank/DDBJ whole genome shotgun (WGS) entry which is preliminary data.</text>
</comment>
<evidence type="ECO:0000313" key="3">
    <source>
        <dbReference type="Proteomes" id="UP000460949"/>
    </source>
</evidence>
<sequence>MKSIYHKALGEQFHHLHPELQKKYGLTSKQNLMVLGQGRMTEIRGTPTLVRPLMSTGVKDHLLFAERGKDVPFTLENYVYEDEEGRETISWIRRFFFPYAIRGFDSAARYDEEKQCLVDHLGRSGLVKADFDLHVTPEGGLYMESKANHGPGGMSMDGTVTSVYEHYEEEEGATRVHVHTEHPVFGTLLMYEGLVHTEFLPMTFRNIPQRGVLD</sequence>
<proteinExistence type="predicted"/>
<evidence type="ECO:0000259" key="1">
    <source>
        <dbReference type="Pfam" id="PF13761"/>
    </source>
</evidence>
<evidence type="ECO:0000313" key="2">
    <source>
        <dbReference type="EMBL" id="MYL20369.1"/>
    </source>
</evidence>
<dbReference type="Pfam" id="PF13761">
    <property type="entry name" value="DUF4166"/>
    <property type="match status" value="1"/>
</dbReference>
<reference evidence="2 3" key="1">
    <citation type="submission" date="2019-11" db="EMBL/GenBank/DDBJ databases">
        <title>Genome sequences of 17 halophilic strains isolated from different environments.</title>
        <authorList>
            <person name="Furrow R.E."/>
        </authorList>
    </citation>
    <scope>NUCLEOTIDE SEQUENCE [LARGE SCALE GENOMIC DNA]</scope>
    <source>
        <strain evidence="2 3">22511_23_Filter</strain>
    </source>
</reference>
<feature type="domain" description="DUF4166" evidence="1">
    <location>
        <begin position="16"/>
        <end position="193"/>
    </location>
</feature>
<dbReference type="EMBL" id="WMET01000002">
    <property type="protein sequence ID" value="MYL20369.1"/>
    <property type="molecule type" value="Genomic_DNA"/>
</dbReference>
<dbReference type="InterPro" id="IPR025311">
    <property type="entry name" value="DUF4166"/>
</dbReference>
<gene>
    <name evidence="2" type="ORF">GLW04_10750</name>
</gene>
<dbReference type="Proteomes" id="UP000460949">
    <property type="component" value="Unassembled WGS sequence"/>
</dbReference>